<evidence type="ECO:0000256" key="1">
    <source>
        <dbReference type="SAM" id="Phobius"/>
    </source>
</evidence>
<evidence type="ECO:0000313" key="3">
    <source>
        <dbReference type="Proteomes" id="UP001183615"/>
    </source>
</evidence>
<feature type="transmembrane region" description="Helical" evidence="1">
    <location>
        <begin position="183"/>
        <end position="200"/>
    </location>
</feature>
<dbReference type="Proteomes" id="UP001183615">
    <property type="component" value="Unassembled WGS sequence"/>
</dbReference>
<feature type="transmembrane region" description="Helical" evidence="1">
    <location>
        <begin position="348"/>
        <end position="366"/>
    </location>
</feature>
<protein>
    <recommendedName>
        <fullName evidence="4">ABC-2 type transport system permease protein</fullName>
    </recommendedName>
</protein>
<feature type="transmembrane region" description="Helical" evidence="1">
    <location>
        <begin position="516"/>
        <end position="536"/>
    </location>
</feature>
<sequence>MTAPEALRWLRARRGAARRRTSGYAAYVTLVLLTSWYGLYAIGLAMQISRDGGPFPAHEEAVREALPFGAVAAGLVALCLIFGDALWRGPVLLPRPDADWLLPMPVPRWPLLRPWFLLSLGLLCLGALLAGLGLGLVLAAARLGDPGPLILACTGPAVCLALLAVAGAVAVQRFAAAARLARAAAGPALLGALLLAVLAARDAAEPGGGAPEAVRTAVLWSGPWGWAAQPALAAAGTHPPYWQAAAALLAAAAAVALVPLPRLVRGMPAAVLRTRSRAVGRVAGGLLAMDLRTVRLAMAAAATGAARGAGPPGRLARLSRRLRPPRRLWLAVLWRDTVALLGAPRRPAAALLLLAAAFTAAAATTAASGAAALVPTALAVCLGHAAAARLVETARLDADDPRRAAQWWPRSAAALTLAHAVVPTAVLLLAGLPFAVPLDLTTGVPAVSLLFAAAPVLTAGALMAVHRPVLPGWVLHSGMLGASGPALAATWYAAGPLTAVTGLTVLLTPQLSGGTAAWPAFFLCWSLAAALLAGAWSRARRAGRGR</sequence>
<gene>
    <name evidence="2" type="ORF">RM779_18670</name>
</gene>
<evidence type="ECO:0000313" key="2">
    <source>
        <dbReference type="EMBL" id="MDT0444607.1"/>
    </source>
</evidence>
<organism evidence="2 3">
    <name type="scientific">Streptomyces johnsoniae</name>
    <dbReference type="NCBI Taxonomy" id="3075532"/>
    <lineage>
        <taxon>Bacteria</taxon>
        <taxon>Bacillati</taxon>
        <taxon>Actinomycetota</taxon>
        <taxon>Actinomycetes</taxon>
        <taxon>Kitasatosporales</taxon>
        <taxon>Streptomycetaceae</taxon>
        <taxon>Streptomyces</taxon>
    </lineage>
</organism>
<dbReference type="EMBL" id="JAVREV010000010">
    <property type="protein sequence ID" value="MDT0444607.1"/>
    <property type="molecule type" value="Genomic_DNA"/>
</dbReference>
<keyword evidence="1" id="KW-0472">Membrane</keyword>
<accession>A0ABU2S6R5</accession>
<feature type="transmembrane region" description="Helical" evidence="1">
    <location>
        <begin position="115"/>
        <end position="143"/>
    </location>
</feature>
<name>A0ABU2S6R5_9ACTN</name>
<feature type="transmembrane region" description="Helical" evidence="1">
    <location>
        <begin position="65"/>
        <end position="87"/>
    </location>
</feature>
<feature type="transmembrane region" description="Helical" evidence="1">
    <location>
        <begin position="472"/>
        <end position="494"/>
    </location>
</feature>
<feature type="transmembrane region" description="Helical" evidence="1">
    <location>
        <begin position="241"/>
        <end position="260"/>
    </location>
</feature>
<reference evidence="3" key="1">
    <citation type="submission" date="2023-07" db="EMBL/GenBank/DDBJ databases">
        <title>30 novel species of actinomycetes from the DSMZ collection.</title>
        <authorList>
            <person name="Nouioui I."/>
        </authorList>
    </citation>
    <scope>NUCLEOTIDE SEQUENCE [LARGE SCALE GENOMIC DNA]</scope>
    <source>
        <strain evidence="3">DSM 41886</strain>
    </source>
</reference>
<comment type="caution">
    <text evidence="2">The sequence shown here is derived from an EMBL/GenBank/DDBJ whole genome shotgun (WGS) entry which is preliminary data.</text>
</comment>
<feature type="transmembrane region" description="Helical" evidence="1">
    <location>
        <begin position="412"/>
        <end position="436"/>
    </location>
</feature>
<keyword evidence="1" id="KW-0812">Transmembrane</keyword>
<keyword evidence="1" id="KW-1133">Transmembrane helix</keyword>
<dbReference type="RefSeq" id="WP_311618868.1">
    <property type="nucleotide sequence ID" value="NZ_JAVREV010000010.1"/>
</dbReference>
<evidence type="ECO:0008006" key="4">
    <source>
        <dbReference type="Google" id="ProtNLM"/>
    </source>
</evidence>
<feature type="transmembrane region" description="Helical" evidence="1">
    <location>
        <begin position="149"/>
        <end position="171"/>
    </location>
</feature>
<feature type="transmembrane region" description="Helical" evidence="1">
    <location>
        <begin position="21"/>
        <end position="45"/>
    </location>
</feature>
<keyword evidence="3" id="KW-1185">Reference proteome</keyword>
<proteinExistence type="predicted"/>
<feature type="transmembrane region" description="Helical" evidence="1">
    <location>
        <begin position="372"/>
        <end position="391"/>
    </location>
</feature>
<feature type="transmembrane region" description="Helical" evidence="1">
    <location>
        <begin position="442"/>
        <end position="465"/>
    </location>
</feature>